<evidence type="ECO:0000313" key="10">
    <source>
        <dbReference type="Proteomes" id="UP000824120"/>
    </source>
</evidence>
<comment type="caution">
    <text evidence="9">The sequence shown here is derived from an EMBL/GenBank/DDBJ whole genome shotgun (WGS) entry which is preliminary data.</text>
</comment>
<dbReference type="GO" id="GO:0005634">
    <property type="term" value="C:nucleus"/>
    <property type="evidence" value="ECO:0007669"/>
    <property type="project" value="UniProtKB-SubCell"/>
</dbReference>
<dbReference type="EMBL" id="JACXVP010000004">
    <property type="protein sequence ID" value="KAG5613443.1"/>
    <property type="molecule type" value="Genomic_DNA"/>
</dbReference>
<dbReference type="PANTHER" id="PTHR13690:SF112">
    <property type="entry name" value="TRANSCRIPTION FACTOR RF2A-LIKE"/>
    <property type="match status" value="1"/>
</dbReference>
<dbReference type="OrthoDB" id="1435597at2759"/>
<sequence>MAQSNSKPPMSGHNFGVGAASHVRSLSQSSIFSNSCLPPLSPFPPSEPGMVSGHSSLKDLSMEEVDVNSQGLGVVSSFTRDGLPPRMGHRRSNSDVPLGFSAMIQSSPLLMPVSGQKILGRAVSLGDSNGKIDERKPKGEVTDELLFSYMNLENIETLKSSGTEDRDKDSIVSGTKLSGCESSNNEAESVMKGNTVSIQPTSLREGTKRSADANIAPAARHFRSLSMDSAIGNFHYGDESPNLPTSLVMRSGQLSPSNSGNESSSKHNLDFGNAEFSEAEMKKIMADERLAEIAVLDPKRAKRILANRLSAARSKERKTRYISELEHKVQKLQTETTTLSTQVTILQKNFVEISSLNSELKFRIQAMEQQAQLRDEPLKGENRGRRTKACLKEDGERDGGMIFFNSSTTSASPIVKSTRTSILPEQLSAAALHEALNAEVQRLKLAAGEHREEGRLPNNMTQQTTAKHNMFQMQRQQPSQMQQLSVGKASAASATPASA</sequence>
<dbReference type="PROSITE" id="PS50217">
    <property type="entry name" value="BZIP"/>
    <property type="match status" value="1"/>
</dbReference>
<dbReference type="Proteomes" id="UP000824120">
    <property type="component" value="Chromosome 4"/>
</dbReference>
<evidence type="ECO:0000259" key="8">
    <source>
        <dbReference type="PROSITE" id="PS50217"/>
    </source>
</evidence>
<comment type="subcellular location">
    <subcellularLocation>
        <location evidence="1">Nucleus</location>
    </subcellularLocation>
</comment>
<feature type="region of interest" description="Disordered" evidence="7">
    <location>
        <begin position="244"/>
        <end position="268"/>
    </location>
</feature>
<dbReference type="SUPFAM" id="SSF57959">
    <property type="entry name" value="Leucine zipper domain"/>
    <property type="match status" value="1"/>
</dbReference>
<proteinExistence type="predicted"/>
<keyword evidence="2" id="KW-0805">Transcription regulation</keyword>
<dbReference type="PANTHER" id="PTHR13690">
    <property type="entry name" value="TRANSCRIPTION FACTOR POSF21-RELATED"/>
    <property type="match status" value="1"/>
</dbReference>
<dbReference type="SMART" id="SM00338">
    <property type="entry name" value="BRLZ"/>
    <property type="match status" value="1"/>
</dbReference>
<keyword evidence="3" id="KW-0238">DNA-binding</keyword>
<keyword evidence="10" id="KW-1185">Reference proteome</keyword>
<evidence type="ECO:0000256" key="1">
    <source>
        <dbReference type="ARBA" id="ARBA00004123"/>
    </source>
</evidence>
<evidence type="ECO:0000256" key="4">
    <source>
        <dbReference type="ARBA" id="ARBA00023163"/>
    </source>
</evidence>
<gene>
    <name evidence="9" type="ORF">H5410_024724</name>
</gene>
<dbReference type="Gene3D" id="1.20.5.170">
    <property type="match status" value="1"/>
</dbReference>
<evidence type="ECO:0000256" key="2">
    <source>
        <dbReference type="ARBA" id="ARBA00023015"/>
    </source>
</evidence>
<evidence type="ECO:0000256" key="7">
    <source>
        <dbReference type="SAM" id="MobiDB-lite"/>
    </source>
</evidence>
<keyword evidence="4" id="KW-0804">Transcription</keyword>
<name>A0A9J5ZMS9_SOLCO</name>
<dbReference type="Pfam" id="PF00170">
    <property type="entry name" value="bZIP_1"/>
    <property type="match status" value="1"/>
</dbReference>
<dbReference type="GO" id="GO:0003700">
    <property type="term" value="F:DNA-binding transcription factor activity"/>
    <property type="evidence" value="ECO:0007669"/>
    <property type="project" value="InterPro"/>
</dbReference>
<keyword evidence="6" id="KW-0175">Coiled coil</keyword>
<evidence type="ECO:0000256" key="6">
    <source>
        <dbReference type="SAM" id="Coils"/>
    </source>
</evidence>
<dbReference type="InterPro" id="IPR044759">
    <property type="entry name" value="bZIP_RF2"/>
</dbReference>
<feature type="region of interest" description="Disordered" evidence="7">
    <location>
        <begin position="158"/>
        <end position="192"/>
    </location>
</feature>
<reference evidence="9 10" key="1">
    <citation type="submission" date="2020-09" db="EMBL/GenBank/DDBJ databases">
        <title>De no assembly of potato wild relative species, Solanum commersonii.</title>
        <authorList>
            <person name="Cho K."/>
        </authorList>
    </citation>
    <scope>NUCLEOTIDE SEQUENCE [LARGE SCALE GENOMIC DNA]</scope>
    <source>
        <strain evidence="9">LZ3.2</strain>
        <tissue evidence="9">Leaf</tissue>
    </source>
</reference>
<evidence type="ECO:0000313" key="9">
    <source>
        <dbReference type="EMBL" id="KAG5613443.1"/>
    </source>
</evidence>
<evidence type="ECO:0000256" key="3">
    <source>
        <dbReference type="ARBA" id="ARBA00023125"/>
    </source>
</evidence>
<feature type="domain" description="BZIP" evidence="8">
    <location>
        <begin position="297"/>
        <end position="360"/>
    </location>
</feature>
<dbReference type="InterPro" id="IPR046347">
    <property type="entry name" value="bZIP_sf"/>
</dbReference>
<dbReference type="InterPro" id="IPR004827">
    <property type="entry name" value="bZIP"/>
</dbReference>
<keyword evidence="5" id="KW-0539">Nucleus</keyword>
<organism evidence="9 10">
    <name type="scientific">Solanum commersonii</name>
    <name type="common">Commerson's wild potato</name>
    <name type="synonym">Commerson's nightshade</name>
    <dbReference type="NCBI Taxonomy" id="4109"/>
    <lineage>
        <taxon>Eukaryota</taxon>
        <taxon>Viridiplantae</taxon>
        <taxon>Streptophyta</taxon>
        <taxon>Embryophyta</taxon>
        <taxon>Tracheophyta</taxon>
        <taxon>Spermatophyta</taxon>
        <taxon>Magnoliopsida</taxon>
        <taxon>eudicotyledons</taxon>
        <taxon>Gunneridae</taxon>
        <taxon>Pentapetalae</taxon>
        <taxon>asterids</taxon>
        <taxon>lamiids</taxon>
        <taxon>Solanales</taxon>
        <taxon>Solanaceae</taxon>
        <taxon>Solanoideae</taxon>
        <taxon>Solaneae</taxon>
        <taxon>Solanum</taxon>
    </lineage>
</organism>
<evidence type="ECO:0000256" key="5">
    <source>
        <dbReference type="ARBA" id="ARBA00023242"/>
    </source>
</evidence>
<feature type="region of interest" description="Disordered" evidence="7">
    <location>
        <begin position="470"/>
        <end position="499"/>
    </location>
</feature>
<dbReference type="GO" id="GO:0003677">
    <property type="term" value="F:DNA binding"/>
    <property type="evidence" value="ECO:0007669"/>
    <property type="project" value="UniProtKB-KW"/>
</dbReference>
<accession>A0A9J5ZMS9</accession>
<dbReference type="AlphaFoldDB" id="A0A9J5ZMS9"/>
<dbReference type="CDD" id="cd14703">
    <property type="entry name" value="bZIP_plant_RF2"/>
    <property type="match status" value="1"/>
</dbReference>
<feature type="coiled-coil region" evidence="6">
    <location>
        <begin position="315"/>
        <end position="342"/>
    </location>
</feature>
<feature type="compositionally biased region" description="Polar residues" evidence="7">
    <location>
        <begin position="172"/>
        <end position="192"/>
    </location>
</feature>
<protein>
    <recommendedName>
        <fullName evidence="8">BZIP domain-containing protein</fullName>
    </recommendedName>
</protein>